<dbReference type="InterPro" id="IPR057349">
    <property type="entry name" value="C2_Mug190_3rd"/>
</dbReference>
<organism evidence="15 16">
    <name type="scientific">Pleurotus ostreatus</name>
    <name type="common">Oyster mushroom</name>
    <name type="synonym">White-rot fungus</name>
    <dbReference type="NCBI Taxonomy" id="5322"/>
    <lineage>
        <taxon>Eukaryota</taxon>
        <taxon>Fungi</taxon>
        <taxon>Dikarya</taxon>
        <taxon>Basidiomycota</taxon>
        <taxon>Agaricomycotina</taxon>
        <taxon>Agaricomycetes</taxon>
        <taxon>Agaricomycetidae</taxon>
        <taxon>Agaricales</taxon>
        <taxon>Pleurotineae</taxon>
        <taxon>Pleurotaceae</taxon>
        <taxon>Pleurotus</taxon>
    </lineage>
</organism>
<feature type="compositionally biased region" description="Low complexity" evidence="11">
    <location>
        <begin position="1018"/>
        <end position="1033"/>
    </location>
</feature>
<dbReference type="GO" id="GO:0005789">
    <property type="term" value="C:endoplasmic reticulum membrane"/>
    <property type="evidence" value="ECO:0007669"/>
    <property type="project" value="UniProtKB-SubCell"/>
</dbReference>
<dbReference type="SUPFAM" id="SSF49562">
    <property type="entry name" value="C2 domain (Calcium/lipid-binding domain, CaLB)"/>
    <property type="match status" value="2"/>
</dbReference>
<keyword evidence="7 12" id="KW-1133">Transmembrane helix</keyword>
<evidence type="ECO:0000256" key="9">
    <source>
        <dbReference type="ARBA" id="ARBA00023121"/>
    </source>
</evidence>
<dbReference type="VEuPathDB" id="FungiDB:PC9H_001520"/>
<protein>
    <submittedName>
        <fullName evidence="15">Uncharacterized protein</fullName>
    </submittedName>
</protein>
<evidence type="ECO:0000259" key="14">
    <source>
        <dbReference type="PROSITE" id="PS51847"/>
    </source>
</evidence>
<accession>A0A8H7E0C3</accession>
<dbReference type="AlphaFoldDB" id="A0A8H7E0C3"/>
<dbReference type="InterPro" id="IPR000008">
    <property type="entry name" value="C2_dom"/>
</dbReference>
<sequence>MPSTTAATSSTDREVTDPITHLPVKIHDYTEVDLEQIPPPNVQDDEPLPDHPTNRKDEQRKVQANNKRHASLDDALLSETRIGKWVDPRDTKSRMAVHTALVAGVAAFFASLFSVILSNLYHGRMAAPARMSWLASALASTLSLSLQILGCAVVAAVVVVVYVYAIARMPEELPVVESTNVSHPREKESAPPATDLDQTTWLNAFLVSLWPIINPTLFTPLADILEDSLQASLPAFVKAVKIADIGQGIEPVRIRQVQWLDATRKKNKTNKGDAEDEEEAGEYVCLELGLVYRSTLPSKGQTASIETRSSNPHMVLHIWTVAGIQIPFYISLNSLLCTLRLRVALTPNPPFTSLATITLLGAPHVSFSLTPLSRHLPNVMDVPMLSGWVKQSINAAMEMYVAPRSISLDLGLMLAGGERVDTEGVGVVVVRVISASKFRAGDRMNAWKNVVPGLHASARERQGDSYVTVGWGKWGKPLGSTRIVDDEEVPVWDEYTFLVVSPAELNSHEVLQLQLWDADRLTADDNLGNVAVDLRELMTSEDTLKRMARREDGFTDIDGSTDCPGTMIWEVGYFPKVALATWLFDMHRSGREHWQAPAKAEDSDEEDPAYAAERDIEGMDERCTNRSGHTNTANTYSLSDDEDVQSYVKHELEGKEKDFGEQAAEIIGGTPPPDRWSSGILAVRIEQIDGLEVEKIRASGSDAITTEGEEEGEKDGGEMPSAYCVVVLNHEKVFKTRTKMVTGKPYFDAGFERFIRDWRSTSVIISVRDSRLHEVNPLLGVVDLPLTRLLKHRSHITDSFPLTGGIGYGRVKLSVTFRAVEMTLTKELQGWDTGTLEVMPGVTMIRTGQVDDSDMVELLKKCRISVHTTYSKQRLVLTADEDVEAAWKAKRARSVKLAVRRRYASCVVFEFKKHALGPDLKPAFCVFWLKDIPDDEELEMTSPVRHNEDDAMNRAQRTAADDISGIVEGVELRVKLRFWRGLSGYHKKIAKKDRDVANVMDVLDCAEESHGRGRDGLLGELSDTSSSSSSSSSDSDEEAGSHGVGGVVTQIKEVKRRKGKLHRRHRGLMQWSGMRKMKWAVKQTEENVGKVRDKVADKVTGKRHARKDMGMEREV</sequence>
<name>A0A8H7E0C3_PLEOS</name>
<comment type="caution">
    <text evidence="15">The sequence shown here is derived from an EMBL/GenBank/DDBJ whole genome shotgun (WGS) entry which is preliminary data.</text>
</comment>
<dbReference type="InterPro" id="IPR037765">
    <property type="entry name" value="C2B_Tricalbin"/>
</dbReference>
<evidence type="ECO:0000256" key="12">
    <source>
        <dbReference type="SAM" id="Phobius"/>
    </source>
</evidence>
<evidence type="ECO:0000256" key="5">
    <source>
        <dbReference type="ARBA" id="ARBA00022737"/>
    </source>
</evidence>
<feature type="region of interest" description="Disordered" evidence="11">
    <location>
        <begin position="1096"/>
        <end position="1115"/>
    </location>
</feature>
<keyword evidence="8" id="KW-0445">Lipid transport</keyword>
<keyword evidence="10 12" id="KW-0472">Membrane</keyword>
<feature type="region of interest" description="Disordered" evidence="11">
    <location>
        <begin position="1009"/>
        <end position="1048"/>
    </location>
</feature>
<feature type="region of interest" description="Disordered" evidence="11">
    <location>
        <begin position="36"/>
        <end position="68"/>
    </location>
</feature>
<keyword evidence="3" id="KW-0597">Phosphoprotein</keyword>
<proteinExistence type="predicted"/>
<feature type="compositionally biased region" description="Polar residues" evidence="11">
    <location>
        <begin position="1"/>
        <end position="10"/>
    </location>
</feature>
<comment type="subcellular location">
    <subcellularLocation>
        <location evidence="1">Endoplasmic reticulum membrane</location>
    </subcellularLocation>
</comment>
<dbReference type="Gene3D" id="2.60.40.150">
    <property type="entry name" value="C2 domain"/>
    <property type="match status" value="2"/>
</dbReference>
<keyword evidence="2" id="KW-0813">Transport</keyword>
<dbReference type="EMBL" id="JACETU010000001">
    <property type="protein sequence ID" value="KAF7441171.1"/>
    <property type="molecule type" value="Genomic_DNA"/>
</dbReference>
<evidence type="ECO:0000256" key="10">
    <source>
        <dbReference type="ARBA" id="ARBA00023136"/>
    </source>
</evidence>
<evidence type="ECO:0000256" key="11">
    <source>
        <dbReference type="SAM" id="MobiDB-lite"/>
    </source>
</evidence>
<feature type="domain" description="C2" evidence="13">
    <location>
        <begin position="409"/>
        <end position="547"/>
    </location>
</feature>
<dbReference type="OrthoDB" id="419768at2759"/>
<evidence type="ECO:0000256" key="4">
    <source>
        <dbReference type="ARBA" id="ARBA00022692"/>
    </source>
</evidence>
<gene>
    <name evidence="15" type="ORF">PC9H_001520</name>
</gene>
<dbReference type="PROSITE" id="PS51847">
    <property type="entry name" value="SMP"/>
    <property type="match status" value="1"/>
</dbReference>
<evidence type="ECO:0000256" key="7">
    <source>
        <dbReference type="ARBA" id="ARBA00022989"/>
    </source>
</evidence>
<keyword evidence="5" id="KW-0677">Repeat</keyword>
<dbReference type="Pfam" id="PF00168">
    <property type="entry name" value="C2"/>
    <property type="match status" value="2"/>
</dbReference>
<feature type="transmembrane region" description="Helical" evidence="12">
    <location>
        <begin position="99"/>
        <end position="121"/>
    </location>
</feature>
<evidence type="ECO:0000256" key="2">
    <source>
        <dbReference type="ARBA" id="ARBA00022448"/>
    </source>
</evidence>
<evidence type="ECO:0000313" key="16">
    <source>
        <dbReference type="Proteomes" id="UP000623687"/>
    </source>
</evidence>
<evidence type="ECO:0000256" key="8">
    <source>
        <dbReference type="ARBA" id="ARBA00023055"/>
    </source>
</evidence>
<keyword evidence="4 12" id="KW-0812">Transmembrane</keyword>
<dbReference type="GO" id="GO:0006869">
    <property type="term" value="P:lipid transport"/>
    <property type="evidence" value="ECO:0007669"/>
    <property type="project" value="UniProtKB-KW"/>
</dbReference>
<dbReference type="CDD" id="cd04052">
    <property type="entry name" value="C2B_Tricalbin-like"/>
    <property type="match status" value="1"/>
</dbReference>
<dbReference type="Proteomes" id="UP000623687">
    <property type="component" value="Unassembled WGS sequence"/>
</dbReference>
<evidence type="ECO:0000313" key="15">
    <source>
        <dbReference type="EMBL" id="KAF7441171.1"/>
    </source>
</evidence>
<evidence type="ECO:0000259" key="13">
    <source>
        <dbReference type="PROSITE" id="PS50004"/>
    </source>
</evidence>
<feature type="domain" description="SMP-LTD" evidence="14">
    <location>
        <begin position="192"/>
        <end position="411"/>
    </location>
</feature>
<evidence type="ECO:0000256" key="1">
    <source>
        <dbReference type="ARBA" id="ARBA00004586"/>
    </source>
</evidence>
<dbReference type="InterPro" id="IPR031468">
    <property type="entry name" value="SMP_LBD"/>
</dbReference>
<evidence type="ECO:0000256" key="3">
    <source>
        <dbReference type="ARBA" id="ARBA00022553"/>
    </source>
</evidence>
<dbReference type="GO" id="GO:0061817">
    <property type="term" value="P:endoplasmic reticulum-plasma membrane tethering"/>
    <property type="evidence" value="ECO:0007669"/>
    <property type="project" value="InterPro"/>
</dbReference>
<feature type="transmembrane region" description="Helical" evidence="12">
    <location>
        <begin position="133"/>
        <end position="164"/>
    </location>
</feature>
<keyword evidence="6" id="KW-0256">Endoplasmic reticulum</keyword>
<dbReference type="CDD" id="cd21676">
    <property type="entry name" value="SMP_Mug190"/>
    <property type="match status" value="1"/>
</dbReference>
<keyword evidence="9" id="KW-0446">Lipid-binding</keyword>
<dbReference type="Pfam" id="PF25331">
    <property type="entry name" value="C2_Mug190_3rd"/>
    <property type="match status" value="1"/>
</dbReference>
<dbReference type="RefSeq" id="XP_036637015.1">
    <property type="nucleotide sequence ID" value="XM_036771170.1"/>
</dbReference>
<reference evidence="15" key="1">
    <citation type="submission" date="2019-07" db="EMBL/GenBank/DDBJ databases">
        <authorList>
            <person name="Palmer J.M."/>
        </authorList>
    </citation>
    <scope>NUCLEOTIDE SEQUENCE</scope>
    <source>
        <strain evidence="15">PC9</strain>
    </source>
</reference>
<dbReference type="PROSITE" id="PS50004">
    <property type="entry name" value="C2"/>
    <property type="match status" value="2"/>
</dbReference>
<dbReference type="SMART" id="SM00239">
    <property type="entry name" value="C2"/>
    <property type="match status" value="2"/>
</dbReference>
<keyword evidence="16" id="KW-1185">Reference proteome</keyword>
<dbReference type="PANTHER" id="PTHR47348:SF2">
    <property type="entry name" value="MEIOTICALLY UP-REGULATED 190 PROTEIN"/>
    <property type="match status" value="1"/>
</dbReference>
<feature type="domain" description="C2" evidence="13">
    <location>
        <begin position="662"/>
        <end position="800"/>
    </location>
</feature>
<dbReference type="PANTHER" id="PTHR47348">
    <property type="entry name" value="MEIOTICALLY UP-REGULATED GENE 190 PROTEIN"/>
    <property type="match status" value="1"/>
</dbReference>
<dbReference type="GO" id="GO:0008289">
    <property type="term" value="F:lipid binding"/>
    <property type="evidence" value="ECO:0007669"/>
    <property type="project" value="UniProtKB-KW"/>
</dbReference>
<dbReference type="InterPro" id="IPR035892">
    <property type="entry name" value="C2_domain_sf"/>
</dbReference>
<dbReference type="GeneID" id="59371361"/>
<feature type="compositionally biased region" description="Basic and acidic residues" evidence="11">
    <location>
        <begin position="48"/>
        <end position="61"/>
    </location>
</feature>
<dbReference type="Pfam" id="PF25669">
    <property type="entry name" value="SMP_MUG190-like"/>
    <property type="match status" value="1"/>
</dbReference>
<evidence type="ECO:0000256" key="6">
    <source>
        <dbReference type="ARBA" id="ARBA00022824"/>
    </source>
</evidence>
<feature type="region of interest" description="Disordered" evidence="11">
    <location>
        <begin position="1"/>
        <end position="22"/>
    </location>
</feature>